<dbReference type="GO" id="GO:0008270">
    <property type="term" value="F:zinc ion binding"/>
    <property type="evidence" value="ECO:0007669"/>
    <property type="project" value="UniProtKB-KW"/>
</dbReference>
<evidence type="ECO:0000256" key="2">
    <source>
        <dbReference type="ARBA" id="ARBA00022771"/>
    </source>
</evidence>
<protein>
    <recommendedName>
        <fullName evidence="4">PHD-type domain-containing protein</fullName>
    </recommendedName>
</protein>
<gene>
    <name evidence="5" type="ORF">SDRG_15016</name>
</gene>
<dbReference type="EMBL" id="JH767213">
    <property type="protein sequence ID" value="EQC27214.1"/>
    <property type="molecule type" value="Genomic_DNA"/>
</dbReference>
<dbReference type="GO" id="GO:0006357">
    <property type="term" value="P:regulation of transcription by RNA polymerase II"/>
    <property type="evidence" value="ECO:0007669"/>
    <property type="project" value="TreeGrafter"/>
</dbReference>
<dbReference type="GeneID" id="19955743"/>
<evidence type="ECO:0000259" key="4">
    <source>
        <dbReference type="PROSITE" id="PS51805"/>
    </source>
</evidence>
<name>T0PP48_SAPDV</name>
<dbReference type="SUPFAM" id="SSF57903">
    <property type="entry name" value="FYVE/PHD zinc finger"/>
    <property type="match status" value="1"/>
</dbReference>
<evidence type="ECO:0000256" key="3">
    <source>
        <dbReference type="ARBA" id="ARBA00022833"/>
    </source>
</evidence>
<dbReference type="InterPro" id="IPR050701">
    <property type="entry name" value="Histone_Mod_Regulator"/>
</dbReference>
<dbReference type="AlphaFoldDB" id="T0PP48"/>
<dbReference type="OrthoDB" id="20839at2759"/>
<dbReference type="PANTHER" id="PTHR13793:SF107">
    <property type="entry name" value="BROMODOMAIN-CONTAINING PROTEIN HOMOLOG"/>
    <property type="match status" value="1"/>
</dbReference>
<accession>T0PP48</accession>
<dbReference type="Proteomes" id="UP000030762">
    <property type="component" value="Unassembled WGS sequence"/>
</dbReference>
<organism evidence="5 6">
    <name type="scientific">Saprolegnia diclina (strain VS20)</name>
    <dbReference type="NCBI Taxonomy" id="1156394"/>
    <lineage>
        <taxon>Eukaryota</taxon>
        <taxon>Sar</taxon>
        <taxon>Stramenopiles</taxon>
        <taxon>Oomycota</taxon>
        <taxon>Saprolegniomycetes</taxon>
        <taxon>Saprolegniales</taxon>
        <taxon>Saprolegniaceae</taxon>
        <taxon>Saprolegnia</taxon>
    </lineage>
</organism>
<dbReference type="InterPro" id="IPR038336">
    <property type="entry name" value="NET_sf"/>
</dbReference>
<dbReference type="Gene3D" id="1.20.1270.220">
    <property type="match status" value="1"/>
</dbReference>
<proteinExistence type="predicted"/>
<dbReference type="SMART" id="SM00249">
    <property type="entry name" value="PHD"/>
    <property type="match status" value="2"/>
</dbReference>
<dbReference type="Gene3D" id="3.30.40.10">
    <property type="entry name" value="Zinc/RING finger domain, C3HC4 (zinc finger)"/>
    <property type="match status" value="2"/>
</dbReference>
<reference evidence="5 6" key="1">
    <citation type="submission" date="2012-04" db="EMBL/GenBank/DDBJ databases">
        <title>The Genome Sequence of Saprolegnia declina VS20.</title>
        <authorList>
            <consortium name="The Broad Institute Genome Sequencing Platform"/>
            <person name="Russ C."/>
            <person name="Nusbaum C."/>
            <person name="Tyler B."/>
            <person name="van West P."/>
            <person name="Dieguez-Uribeondo J."/>
            <person name="de Bruijn I."/>
            <person name="Tripathy S."/>
            <person name="Jiang R."/>
            <person name="Young S.K."/>
            <person name="Zeng Q."/>
            <person name="Gargeya S."/>
            <person name="Fitzgerald M."/>
            <person name="Haas B."/>
            <person name="Abouelleil A."/>
            <person name="Alvarado L."/>
            <person name="Arachchi H.M."/>
            <person name="Berlin A."/>
            <person name="Chapman S.B."/>
            <person name="Goldberg J."/>
            <person name="Griggs A."/>
            <person name="Gujja S."/>
            <person name="Hansen M."/>
            <person name="Howarth C."/>
            <person name="Imamovic A."/>
            <person name="Larimer J."/>
            <person name="McCowen C."/>
            <person name="Montmayeur A."/>
            <person name="Murphy C."/>
            <person name="Neiman D."/>
            <person name="Pearson M."/>
            <person name="Priest M."/>
            <person name="Roberts A."/>
            <person name="Saif S."/>
            <person name="Shea T."/>
            <person name="Sisk P."/>
            <person name="Sykes S."/>
            <person name="Wortman J."/>
            <person name="Nusbaum C."/>
            <person name="Birren B."/>
        </authorList>
    </citation>
    <scope>NUCLEOTIDE SEQUENCE [LARGE SCALE GENOMIC DNA]</scope>
    <source>
        <strain evidence="5 6">VS20</strain>
    </source>
</reference>
<keyword evidence="1" id="KW-0479">Metal-binding</keyword>
<evidence type="ECO:0000313" key="5">
    <source>
        <dbReference type="EMBL" id="EQC27214.1"/>
    </source>
</evidence>
<feature type="domain" description="PHD-type" evidence="4">
    <location>
        <begin position="146"/>
        <end position="260"/>
    </location>
</feature>
<dbReference type="STRING" id="1156394.T0PP48"/>
<dbReference type="RefSeq" id="XP_008619401.1">
    <property type="nucleotide sequence ID" value="XM_008621179.1"/>
</dbReference>
<keyword evidence="3" id="KW-0862">Zinc</keyword>
<dbReference type="VEuPathDB" id="FungiDB:SDRG_15016"/>
<dbReference type="PROSITE" id="PS51805">
    <property type="entry name" value="EPHD"/>
    <property type="match status" value="1"/>
</dbReference>
<evidence type="ECO:0000313" key="6">
    <source>
        <dbReference type="Proteomes" id="UP000030762"/>
    </source>
</evidence>
<dbReference type="InterPro" id="IPR034732">
    <property type="entry name" value="EPHD"/>
</dbReference>
<keyword evidence="2" id="KW-0863">Zinc-finger</keyword>
<dbReference type="Pfam" id="PF13832">
    <property type="entry name" value="zf-HC5HC2H_2"/>
    <property type="match status" value="1"/>
</dbReference>
<keyword evidence="6" id="KW-1185">Reference proteome</keyword>
<dbReference type="InterPro" id="IPR013083">
    <property type="entry name" value="Znf_RING/FYVE/PHD"/>
</dbReference>
<dbReference type="eggNOG" id="KOG0955">
    <property type="taxonomic scope" value="Eukaryota"/>
</dbReference>
<evidence type="ECO:0000256" key="1">
    <source>
        <dbReference type="ARBA" id="ARBA00022723"/>
    </source>
</evidence>
<dbReference type="InParanoid" id="T0PP48"/>
<dbReference type="InterPro" id="IPR011011">
    <property type="entry name" value="Znf_FYVE_PHD"/>
</dbReference>
<dbReference type="InterPro" id="IPR001965">
    <property type="entry name" value="Znf_PHD"/>
</dbReference>
<sequence>MATMDWDDRRRLARDIAQLTSPDLQGVLLRCHLAQHDVGAIDVPTHCDDYAVRKQSNWQLTSRVDLDALDNDVLVELRKYVDACYVPKQAPLEQCEICCGLWSNGRVLACGNHACNTRIHEECYGNVLRDDANGPWFCPSCAYGAPLQCCLCLREGGALKPTSDRRWAHAICALAIPELTFRDVPTLEPIDGIMDLDPSRFRTLCNLCKRKGGAVVLCEEPNCATAYHVYCAAEAGLWIGAPGDAASPANPMALFCDKHLPTDRLLGAKRFVSEEDLALEAIEAKQVRKDNHVAKEGADDYGFIMSSTALLLEHLKWSARVVTPTLPSSTDASTLFQVTPRLYSQNRFPIKPLVPEAVARLVDVGDGVPSFPPPRSRKIPDGPKLVGGLVEVFWKGHDTWHRARVLEYCPTRQMNHVKYLADGRDEWLRLVPGQCHVLRLASSDVKRIKLVRYKHKDQREWRPKPMSF</sequence>
<dbReference type="OMA" id="KMHLVQI"/>
<dbReference type="PANTHER" id="PTHR13793">
    <property type="entry name" value="PHD FINGER PROTEINS"/>
    <property type="match status" value="1"/>
</dbReference>